<evidence type="ECO:0000313" key="2">
    <source>
        <dbReference type="Proteomes" id="UP000016521"/>
    </source>
</evidence>
<name>A0ABN5CPM4_PSEO7</name>
<organism evidence="1 2">
    <name type="scientific">Pseudoalteromonas piscicida</name>
    <dbReference type="NCBI Taxonomy" id="43662"/>
    <lineage>
        <taxon>Bacteria</taxon>
        <taxon>Pseudomonadati</taxon>
        <taxon>Pseudomonadota</taxon>
        <taxon>Gammaproteobacteria</taxon>
        <taxon>Alteromonadales</taxon>
        <taxon>Pseudoalteromonadaceae</taxon>
        <taxon>Pseudoalteromonas</taxon>
    </lineage>
</organism>
<dbReference type="Proteomes" id="UP000016521">
    <property type="component" value="Chromosome I"/>
</dbReference>
<proteinExistence type="predicted"/>
<keyword evidence="2" id="KW-1185">Reference proteome</keyword>
<dbReference type="RefSeq" id="WP_248694109.1">
    <property type="nucleotide sequence ID" value="NZ_CP011924.1"/>
</dbReference>
<dbReference type="EMBL" id="CP011924">
    <property type="protein sequence ID" value="ATD08887.1"/>
    <property type="molecule type" value="Genomic_DNA"/>
</dbReference>
<protein>
    <submittedName>
        <fullName evidence="1">Uncharacterized protein</fullName>
    </submittedName>
</protein>
<reference evidence="1 2" key="1">
    <citation type="submission" date="2015-06" db="EMBL/GenBank/DDBJ databases">
        <authorList>
            <person name="Xie B.-B."/>
            <person name="Rong J.-C."/>
            <person name="Qin Q.-L."/>
            <person name="Zhang Y.-Z."/>
        </authorList>
    </citation>
    <scope>NUCLEOTIDE SEQUENCE [LARGE SCALE GENOMIC DNA]</scope>
    <source>
        <strain evidence="1 2">JCM 20779</strain>
    </source>
</reference>
<gene>
    <name evidence="1" type="ORF">PPIS_a4229</name>
</gene>
<evidence type="ECO:0000313" key="1">
    <source>
        <dbReference type="EMBL" id="ATD08887.1"/>
    </source>
</evidence>
<sequence>MATHYHARKNFDGRVFLRPVRDLEGNVSTVSSSTKSGLDDDIINYSAKLLKAKFIGVDEQYGEEVACFEEES</sequence>
<accession>A0ABN5CPM4</accession>